<dbReference type="Pfam" id="PF00171">
    <property type="entry name" value="Aldedh"/>
    <property type="match status" value="1"/>
</dbReference>
<dbReference type="FunFam" id="3.40.605.10:FF:000001">
    <property type="entry name" value="Aldehyde dehydrogenase 1"/>
    <property type="match status" value="1"/>
</dbReference>
<dbReference type="Proteomes" id="UP000661006">
    <property type="component" value="Unassembled WGS sequence"/>
</dbReference>
<dbReference type="InterPro" id="IPR016163">
    <property type="entry name" value="Ald_DH_C"/>
</dbReference>
<protein>
    <submittedName>
        <fullName evidence="5">Aldehyde dehydrogenase</fullName>
    </submittedName>
</protein>
<gene>
    <name evidence="5" type="ORF">HKD32_14675</name>
</gene>
<dbReference type="InterPro" id="IPR016161">
    <property type="entry name" value="Ald_DH/histidinol_DH"/>
</dbReference>
<accession>A0A9Q2FN83</accession>
<reference evidence="5" key="2">
    <citation type="submission" date="2020-11" db="EMBL/GenBank/DDBJ databases">
        <title>Description of novel Gluconobacter species.</title>
        <authorList>
            <person name="Cleenwerck I."/>
            <person name="Cnockaert M."/>
            <person name="Borremans W."/>
            <person name="Wieme A.D."/>
            <person name="De Vuyst L."/>
            <person name="Vandamme P."/>
        </authorList>
    </citation>
    <scope>NUCLEOTIDE SEQUENCE</scope>
    <source>
        <strain evidence="5">R71697</strain>
    </source>
</reference>
<dbReference type="Gene3D" id="3.40.309.10">
    <property type="entry name" value="Aldehyde Dehydrogenase, Chain A, domain 2"/>
    <property type="match status" value="1"/>
</dbReference>
<evidence type="ECO:0000256" key="3">
    <source>
        <dbReference type="RuleBase" id="RU003345"/>
    </source>
</evidence>
<dbReference type="SUPFAM" id="SSF53720">
    <property type="entry name" value="ALDH-like"/>
    <property type="match status" value="1"/>
</dbReference>
<dbReference type="PROSITE" id="PS00687">
    <property type="entry name" value="ALDEHYDE_DEHYDR_GLU"/>
    <property type="match status" value="1"/>
</dbReference>
<evidence type="ECO:0000256" key="2">
    <source>
        <dbReference type="PROSITE-ProRule" id="PRU10007"/>
    </source>
</evidence>
<evidence type="ECO:0000256" key="1">
    <source>
        <dbReference type="ARBA" id="ARBA00023002"/>
    </source>
</evidence>
<dbReference type="InterPro" id="IPR016162">
    <property type="entry name" value="Ald_DH_N"/>
</dbReference>
<dbReference type="InterPro" id="IPR029510">
    <property type="entry name" value="Ald_DH_CS_GLU"/>
</dbReference>
<comment type="caution">
    <text evidence="5">The sequence shown here is derived from an EMBL/GenBank/DDBJ whole genome shotgun (WGS) entry which is preliminary data.</text>
</comment>
<feature type="domain" description="Aldehyde dehydrogenase" evidence="4">
    <location>
        <begin position="30"/>
        <end position="487"/>
    </location>
</feature>
<keyword evidence="1 3" id="KW-0560">Oxidoreductase</keyword>
<dbReference type="RefSeq" id="WP_061928722.1">
    <property type="nucleotide sequence ID" value="NZ_JABCQN010000012.1"/>
</dbReference>
<dbReference type="PANTHER" id="PTHR11699">
    <property type="entry name" value="ALDEHYDE DEHYDROGENASE-RELATED"/>
    <property type="match status" value="1"/>
</dbReference>
<reference evidence="5" key="1">
    <citation type="submission" date="2020-04" db="EMBL/GenBank/DDBJ databases">
        <authorList>
            <person name="Sombolestani A."/>
        </authorList>
    </citation>
    <scope>NUCLEOTIDE SEQUENCE</scope>
    <source>
        <strain evidence="5">R71697</strain>
    </source>
</reference>
<comment type="similarity">
    <text evidence="3">Belongs to the aldehyde dehydrogenase family.</text>
</comment>
<dbReference type="AlphaFoldDB" id="A0A9Q2FN83"/>
<dbReference type="GeneID" id="81475937"/>
<name>A0A9Q2FN83_GLUJA</name>
<evidence type="ECO:0000259" key="4">
    <source>
        <dbReference type="Pfam" id="PF00171"/>
    </source>
</evidence>
<dbReference type="Gene3D" id="3.40.605.10">
    <property type="entry name" value="Aldehyde Dehydrogenase, Chain A, domain 1"/>
    <property type="match status" value="1"/>
</dbReference>
<dbReference type="InterPro" id="IPR015590">
    <property type="entry name" value="Aldehyde_DH_dom"/>
</dbReference>
<evidence type="ECO:0000313" key="6">
    <source>
        <dbReference type="Proteomes" id="UP000661006"/>
    </source>
</evidence>
<evidence type="ECO:0000313" key="5">
    <source>
        <dbReference type="EMBL" id="MBF0872067.1"/>
    </source>
</evidence>
<dbReference type="GO" id="GO:0004030">
    <property type="term" value="F:aldehyde dehydrogenase [NAD(P)+] activity"/>
    <property type="evidence" value="ECO:0007669"/>
    <property type="project" value="UniProtKB-ARBA"/>
</dbReference>
<proteinExistence type="inferred from homology"/>
<sequence>MMTGITFNPAQVALPNAHFVGGKLLKGEGVIPVRAPSNGRLICHLPEAGADLVDYAVCLARDVQVRSGWATCAPRERGRVLRRWADLVEGNAVELARLETVCSTRPIAETTGWDVPFTAEGIRFFAEYSDKLGGEVAATQSDMLGFVLAEPYGVIGAIAPWNFPLVMGSWKVIPALVAGNGVVLKPSEMTPFSIVRLAELAVEAGVPAGLFNVVQGTGPITGDALARHPVCGKLTFTGSTRTGIEIMKAAAESGPKPVTLELGGKSPQIVFDDIRNVDGVADRILRAFTGNAGQVCVSGSRLIVQRAVHDVLVEKIVERAQGLVAGALEKAETRYSPIISERQATSIELAVQDSVQAGASAFLPLSRLSSSGGTFLSPCILTNVTPQTRAVKDELFGPVLTVQTFDDEAEALSLASHATYGLAAGVHTSDLGRTMRAVRNLKAGTVWVNRYGRSSDFVIPTGGYGGSGIGKDLGRQAVEANLRYKSVLMAFEG</sequence>
<feature type="active site" evidence="2">
    <location>
        <position position="261"/>
    </location>
</feature>
<organism evidence="5 6">
    <name type="scientific">Gluconobacter japonicus</name>
    <dbReference type="NCBI Taxonomy" id="376620"/>
    <lineage>
        <taxon>Bacteria</taxon>
        <taxon>Pseudomonadati</taxon>
        <taxon>Pseudomonadota</taxon>
        <taxon>Alphaproteobacteria</taxon>
        <taxon>Acetobacterales</taxon>
        <taxon>Acetobacteraceae</taxon>
        <taxon>Gluconobacter</taxon>
    </lineage>
</organism>
<dbReference type="EMBL" id="JABCQN010000012">
    <property type="protein sequence ID" value="MBF0872067.1"/>
    <property type="molecule type" value="Genomic_DNA"/>
</dbReference>